<dbReference type="GeneID" id="5127218"/>
<gene>
    <name evidence="2" type="ORF">PGUG_02965</name>
</gene>
<evidence type="ECO:0000256" key="1">
    <source>
        <dbReference type="SAM" id="MobiDB-lite"/>
    </source>
</evidence>
<dbReference type="HOGENOM" id="CLU_715924_0_0_1"/>
<keyword evidence="3" id="KW-1185">Reference proteome</keyword>
<dbReference type="InParanoid" id="A5DI64"/>
<evidence type="ECO:0000313" key="3">
    <source>
        <dbReference type="Proteomes" id="UP000001997"/>
    </source>
</evidence>
<feature type="compositionally biased region" description="Pro residues" evidence="1">
    <location>
        <begin position="240"/>
        <end position="264"/>
    </location>
</feature>
<sequence length="386" mass="42401">MCSIFKWFRCFAAINNPLKMVVTKHNEKFPGVRRSTRLKKKAIPIQASTIGPSLSSLRLIFTPDRQKKGILFDGLVEMGGCLATSTPKSNQLESSRVKQIQDQIKEKISKGSSRPVSEQKKKSAKSSAESEEKLTNVEIDTSQTQKKEKVTSSDKDFCPEVDQAPPCQNSSSLNTSSNLTKKPRKYPKKKRNARSQLTTMKRVEDKVLQQFRPASRTQINKLSPSKSIKKIPVAPKQLAIPPPKASPKAPPKPPKAAPKIPPKVSPKSSAKVPPNVPKAPLKVPNVAPAIRQPNSSNTATIKPSQLADRSPLATAVPAREPIAYRDPNIPSSPIPSLPIPKNSKPTYLELLRKCAPGPDPMNLLRPPKHCCCSHVRPGHRIQTPVK</sequence>
<feature type="compositionally biased region" description="Low complexity" evidence="1">
    <location>
        <begin position="219"/>
        <end position="236"/>
    </location>
</feature>
<name>A5DI64_PICGU</name>
<feature type="compositionally biased region" description="Low complexity" evidence="1">
    <location>
        <begin position="169"/>
        <end position="180"/>
    </location>
</feature>
<accession>A5DI64</accession>
<dbReference type="KEGG" id="pgu:PGUG_02965"/>
<feature type="region of interest" description="Disordered" evidence="1">
    <location>
        <begin position="106"/>
        <end position="341"/>
    </location>
</feature>
<proteinExistence type="predicted"/>
<dbReference type="Proteomes" id="UP000001997">
    <property type="component" value="Unassembled WGS sequence"/>
</dbReference>
<feature type="compositionally biased region" description="Polar residues" evidence="1">
    <location>
        <begin position="292"/>
        <end position="303"/>
    </location>
</feature>
<protein>
    <submittedName>
        <fullName evidence="2">Uncharacterized protein</fullName>
    </submittedName>
</protein>
<dbReference type="EMBL" id="CH408157">
    <property type="protein sequence ID" value="EDK38867.2"/>
    <property type="molecule type" value="Genomic_DNA"/>
</dbReference>
<dbReference type="OrthoDB" id="10534881at2759"/>
<reference evidence="2 3" key="1">
    <citation type="journal article" date="2009" name="Nature">
        <title>Evolution of pathogenicity and sexual reproduction in eight Candida genomes.</title>
        <authorList>
            <person name="Butler G."/>
            <person name="Rasmussen M.D."/>
            <person name="Lin M.F."/>
            <person name="Santos M.A."/>
            <person name="Sakthikumar S."/>
            <person name="Munro C.A."/>
            <person name="Rheinbay E."/>
            <person name="Grabherr M."/>
            <person name="Forche A."/>
            <person name="Reedy J.L."/>
            <person name="Agrafioti I."/>
            <person name="Arnaud M.B."/>
            <person name="Bates S."/>
            <person name="Brown A.J."/>
            <person name="Brunke S."/>
            <person name="Costanzo M.C."/>
            <person name="Fitzpatrick D.A."/>
            <person name="de Groot P.W."/>
            <person name="Harris D."/>
            <person name="Hoyer L.L."/>
            <person name="Hube B."/>
            <person name="Klis F.M."/>
            <person name="Kodira C."/>
            <person name="Lennard N."/>
            <person name="Logue M.E."/>
            <person name="Martin R."/>
            <person name="Neiman A.M."/>
            <person name="Nikolaou E."/>
            <person name="Quail M.A."/>
            <person name="Quinn J."/>
            <person name="Santos M.C."/>
            <person name="Schmitzberger F.F."/>
            <person name="Sherlock G."/>
            <person name="Shah P."/>
            <person name="Silverstein K.A."/>
            <person name="Skrzypek M.S."/>
            <person name="Soll D."/>
            <person name="Staggs R."/>
            <person name="Stansfield I."/>
            <person name="Stumpf M.P."/>
            <person name="Sudbery P.E."/>
            <person name="Srikantha T."/>
            <person name="Zeng Q."/>
            <person name="Berman J."/>
            <person name="Berriman M."/>
            <person name="Heitman J."/>
            <person name="Gow N.A."/>
            <person name="Lorenz M.C."/>
            <person name="Birren B.W."/>
            <person name="Kellis M."/>
            <person name="Cuomo C.A."/>
        </authorList>
    </citation>
    <scope>NUCLEOTIDE SEQUENCE [LARGE SCALE GENOMIC DNA]</scope>
    <source>
        <strain evidence="3">ATCC 6260 / CBS 566 / DSM 6381 / JCM 1539 / NBRC 10279 / NRRL Y-324</strain>
    </source>
</reference>
<feature type="compositionally biased region" description="Basic and acidic residues" evidence="1">
    <location>
        <begin position="145"/>
        <end position="158"/>
    </location>
</feature>
<dbReference type="AlphaFoldDB" id="A5DI64"/>
<feature type="compositionally biased region" description="Basic residues" evidence="1">
    <location>
        <begin position="181"/>
        <end position="193"/>
    </location>
</feature>
<evidence type="ECO:0000313" key="2">
    <source>
        <dbReference type="EMBL" id="EDK38867.2"/>
    </source>
</evidence>
<organism evidence="2 3">
    <name type="scientific">Meyerozyma guilliermondii (strain ATCC 6260 / CBS 566 / DSM 6381 / JCM 1539 / NBRC 10279 / NRRL Y-324)</name>
    <name type="common">Yeast</name>
    <name type="synonym">Candida guilliermondii</name>
    <dbReference type="NCBI Taxonomy" id="294746"/>
    <lineage>
        <taxon>Eukaryota</taxon>
        <taxon>Fungi</taxon>
        <taxon>Dikarya</taxon>
        <taxon>Ascomycota</taxon>
        <taxon>Saccharomycotina</taxon>
        <taxon>Pichiomycetes</taxon>
        <taxon>Debaryomycetaceae</taxon>
        <taxon>Meyerozyma</taxon>
    </lineage>
</organism>
<dbReference type="RefSeq" id="XP_001485236.2">
    <property type="nucleotide sequence ID" value="XM_001485186.1"/>
</dbReference>